<dbReference type="HOGENOM" id="CLU_463555_0_0_14"/>
<gene>
    <name evidence="2" type="ORF">BN85405420</name>
</gene>
<dbReference type="KEGG" id="apal:BN85405420"/>
<dbReference type="AlphaFoldDB" id="U4KK98"/>
<dbReference type="RefSeq" id="WP_026657631.1">
    <property type="nucleotide sequence ID" value="NC_022538.1"/>
</dbReference>
<feature type="compositionally biased region" description="Basic residues" evidence="1">
    <location>
        <begin position="492"/>
        <end position="501"/>
    </location>
</feature>
<sequence length="523" mass="62518">MKRRYDVELFHDILISALNKLEIETDFPSVFYQAFSDGINQTSFHHYSETKEFDESWISKIELYYPSLEKITKTLKSNLKYQEDITIIEKAKKIDSKSVRHLASHTQYIKEVKPYVIPKKILVNHSEIEYGIYENRMIMTLIDKLQLFIEKRLEIISNYQSLEKDTFKHHSKMKLDEQDYEISIEISKNGYEKTDVNTSILQRAKHLYKLINGLKNSEFMSLLRGQKQVVAPIMKTQIILKNPDYKNAYQLWLFLDQYETLGYKVFTTNKQKQIDSIYQKHILNNILQLFSTYFLHDNKSDISYYNPVEKTYKTHLKTVDYIEKPKEIAPIKIDETDSNEYLLYQLAKQFGKMVTSKEKNTTRFKESVKRLNEITDQIIFKNLNSNLNENVIIGINNHDLENKKLSELEDKYEKIQIYRKQKQKDLESIINFEKKIQAEYETLQNSALTEVKEQSNEPFIENFKQESLLLDKKIAKLKEKYRKELLNIKQKQKEKLRKQKEKNKLKLKKETDKQKEKLKKIKK</sequence>
<keyword evidence="3" id="KW-1185">Reference proteome</keyword>
<feature type="region of interest" description="Disordered" evidence="1">
    <location>
        <begin position="492"/>
        <end position="523"/>
    </location>
</feature>
<accession>U4KK98</accession>
<dbReference type="Proteomes" id="UP000032740">
    <property type="component" value="Chromosome"/>
</dbReference>
<organism evidence="2 3">
    <name type="scientific">Alteracholeplasma palmae (strain ATCC 49389 / J233)</name>
    <name type="common">Acholeplasma palmae</name>
    <dbReference type="NCBI Taxonomy" id="1318466"/>
    <lineage>
        <taxon>Bacteria</taxon>
        <taxon>Bacillati</taxon>
        <taxon>Mycoplasmatota</taxon>
        <taxon>Mollicutes</taxon>
        <taxon>Acholeplasmatales</taxon>
        <taxon>Acholeplasmataceae</taxon>
        <taxon>Acholeplasma</taxon>
    </lineage>
</organism>
<evidence type="ECO:0000256" key="1">
    <source>
        <dbReference type="SAM" id="MobiDB-lite"/>
    </source>
</evidence>
<feature type="compositionally biased region" description="Basic and acidic residues" evidence="1">
    <location>
        <begin position="502"/>
        <end position="515"/>
    </location>
</feature>
<dbReference type="OrthoDB" id="1766940at2"/>
<proteinExistence type="predicted"/>
<evidence type="ECO:0000313" key="3">
    <source>
        <dbReference type="Proteomes" id="UP000032740"/>
    </source>
</evidence>
<evidence type="ECO:0000313" key="2">
    <source>
        <dbReference type="EMBL" id="CCV64119.1"/>
    </source>
</evidence>
<name>U4KK98_ALTPJ</name>
<protein>
    <submittedName>
        <fullName evidence="2">Uncharacterized protein</fullName>
    </submittedName>
</protein>
<reference evidence="2 3" key="1">
    <citation type="journal article" date="2013" name="J. Mol. Microbiol. Biotechnol.">
        <title>Analysis of the Complete Genomes of Acholeplasma brassicae , A. palmae and A. laidlawii and Their Comparison to the Obligate Parasites from ' Candidatus Phytoplasma'.</title>
        <authorList>
            <person name="Kube M."/>
            <person name="Siewert C."/>
            <person name="Migdoll A.M."/>
            <person name="Duduk B."/>
            <person name="Holz S."/>
            <person name="Rabus R."/>
            <person name="Seemuller E."/>
            <person name="Mitrovic J."/>
            <person name="Muller I."/>
            <person name="Buttner C."/>
            <person name="Reinhardt R."/>
        </authorList>
    </citation>
    <scope>NUCLEOTIDE SEQUENCE [LARGE SCALE GENOMIC DNA]</scope>
    <source>
        <strain evidence="2 3">J233</strain>
    </source>
</reference>
<dbReference type="STRING" id="1318466.BN85405420"/>
<dbReference type="EMBL" id="FO681347">
    <property type="protein sequence ID" value="CCV64119.1"/>
    <property type="molecule type" value="Genomic_DNA"/>
</dbReference>